<feature type="transmembrane region" description="Helical" evidence="2">
    <location>
        <begin position="102"/>
        <end position="123"/>
    </location>
</feature>
<protein>
    <submittedName>
        <fullName evidence="3">Oidioi.mRNA.OKI2018_I69.chr1.g1602.t1.cds</fullName>
    </submittedName>
</protein>
<evidence type="ECO:0000313" key="4">
    <source>
        <dbReference type="Proteomes" id="UP001158576"/>
    </source>
</evidence>
<dbReference type="Proteomes" id="UP001158576">
    <property type="component" value="Chromosome 1"/>
</dbReference>
<keyword evidence="2" id="KW-0812">Transmembrane</keyword>
<accession>A0ABN7SSN2</accession>
<organism evidence="3 4">
    <name type="scientific">Oikopleura dioica</name>
    <name type="common">Tunicate</name>
    <dbReference type="NCBI Taxonomy" id="34765"/>
    <lineage>
        <taxon>Eukaryota</taxon>
        <taxon>Metazoa</taxon>
        <taxon>Chordata</taxon>
        <taxon>Tunicata</taxon>
        <taxon>Appendicularia</taxon>
        <taxon>Copelata</taxon>
        <taxon>Oikopleuridae</taxon>
        <taxon>Oikopleura</taxon>
    </lineage>
</organism>
<dbReference type="PROSITE" id="PS00018">
    <property type="entry name" value="EF_HAND_1"/>
    <property type="match status" value="1"/>
</dbReference>
<dbReference type="Gene3D" id="1.10.238.10">
    <property type="entry name" value="EF-hand"/>
    <property type="match status" value="1"/>
</dbReference>
<feature type="transmembrane region" description="Helical" evidence="2">
    <location>
        <begin position="295"/>
        <end position="315"/>
    </location>
</feature>
<feature type="transmembrane region" description="Helical" evidence="2">
    <location>
        <begin position="492"/>
        <end position="512"/>
    </location>
</feature>
<keyword evidence="4" id="KW-1185">Reference proteome</keyword>
<keyword evidence="1" id="KW-0106">Calcium</keyword>
<evidence type="ECO:0000256" key="1">
    <source>
        <dbReference type="ARBA" id="ARBA00022837"/>
    </source>
</evidence>
<keyword evidence="2" id="KW-0472">Membrane</keyword>
<evidence type="ECO:0000256" key="2">
    <source>
        <dbReference type="SAM" id="Phobius"/>
    </source>
</evidence>
<proteinExistence type="predicted"/>
<name>A0ABN7SSN2_OIKDI</name>
<dbReference type="EMBL" id="OU015566">
    <property type="protein sequence ID" value="CAG5104850.1"/>
    <property type="molecule type" value="Genomic_DNA"/>
</dbReference>
<feature type="transmembrane region" description="Helical" evidence="2">
    <location>
        <begin position="224"/>
        <end position="245"/>
    </location>
</feature>
<dbReference type="InterPro" id="IPR011992">
    <property type="entry name" value="EF-hand-dom_pair"/>
</dbReference>
<dbReference type="PANTHER" id="PTHR13800">
    <property type="entry name" value="TRANSIENT RECEPTOR POTENTIAL CATION CHANNEL, SUBFAMILY M, MEMBER 6"/>
    <property type="match status" value="1"/>
</dbReference>
<dbReference type="InterPro" id="IPR050927">
    <property type="entry name" value="TRPM"/>
</dbReference>
<dbReference type="SUPFAM" id="SSF47473">
    <property type="entry name" value="EF-hand"/>
    <property type="match status" value="1"/>
</dbReference>
<feature type="transmembrane region" description="Helical" evidence="2">
    <location>
        <begin position="533"/>
        <end position="553"/>
    </location>
</feature>
<feature type="transmembrane region" description="Helical" evidence="2">
    <location>
        <begin position="633"/>
        <end position="654"/>
    </location>
</feature>
<gene>
    <name evidence="3" type="ORF">OKIOD_LOCUS10367</name>
</gene>
<dbReference type="InterPro" id="IPR018247">
    <property type="entry name" value="EF_Hand_1_Ca_BS"/>
</dbReference>
<evidence type="ECO:0000313" key="3">
    <source>
        <dbReference type="EMBL" id="CAG5104850.1"/>
    </source>
</evidence>
<keyword evidence="2" id="KW-1133">Transmembrane helix</keyword>
<reference evidence="3 4" key="1">
    <citation type="submission" date="2021-04" db="EMBL/GenBank/DDBJ databases">
        <authorList>
            <person name="Bliznina A."/>
        </authorList>
    </citation>
    <scope>NUCLEOTIDE SEQUENCE [LARGE SCALE GENOMIC DNA]</scope>
</reference>
<sequence>MNGVYLKNYSFHNAARFCKELAMNRLEGFAIQVFQGMKAKGFEYLTSIVDKEGYRRVPLIRIAQRAGLFELLSQDLVQRQLDIIYAGGLKKSSSNFFSQSTIVYILGLATMGLFPAIFCPDFIKFDKTKYFLRKFWRDIFGPGYVTFEGGSLKRFNISTTSMTKTTSKHRPIQKQFSISEESNTSSSPDDCIIVSKGEKVNHSFSDKFRDFLYRWLTWNFSTKVIMLNNLITDCIILFFLMYLAVAKLSYHSNQWDFVFIAIFGCRIFHRLRTWFARKIFFDSEHAWTVPIRIGFVEKVNIFAILISILFITTRWEFVNQTPRYVMGPLLQDDASFYIGNYTKDIETFQAGLGKLTREPRSFNYYEKLYDGIKYMPFRSPQNFNNAINNYFFVLPPFMVGSLYKTPLGNSTVEDRECRGNITHRMRNNKEDKEEDYHFAECCENRSIRTLTDGQTVKDQGTNVVIKLLKSSENATVPICYFSRVKNISYLSFVWNVVFLNEMHFIMLLENNLRKHQHYDFLFNFQLASIRPTLFDVLKFVPIFLLLFLAYGIIQNNLLFPNQQTERDDVASWVFTEFTNIFNRPFFHVFGEIFIAETTTHRYYHIEAPCTHAFGDINLEDKVRCPERNEISSFIMSAYMLATNIVMVNMLIAMFNETYLKMKNFSLFEFAWEYCHEVNELEFDAGLDIDELAHCGTALWDEIGALMYEDKYPHLGQVLFSLWDVADWDGSGLVDFDEFRFAETMLAGVYALVAFDRHDRNGDRDLDLDEVSEFEHDLMPEGEEFGNERAKTFHELWEEAELFGGYEKTYIPEVALFFLELWRMVFDN</sequence>
<dbReference type="PANTHER" id="PTHR13800:SF1">
    <property type="entry name" value="TRANSIENT RECEPTOR POTENTIAL CATION CHANNEL TRPM"/>
    <property type="match status" value="1"/>
</dbReference>